<dbReference type="EMBL" id="CAJNRE010000128">
    <property type="protein sequence ID" value="CAF1920514.1"/>
    <property type="molecule type" value="Genomic_DNA"/>
</dbReference>
<dbReference type="SUPFAM" id="SSF52540">
    <property type="entry name" value="P-loop containing nucleoside triphosphate hydrolases"/>
    <property type="match status" value="1"/>
</dbReference>
<protein>
    <submittedName>
        <fullName evidence="1">Uncharacterized protein</fullName>
    </submittedName>
</protein>
<dbReference type="AlphaFoldDB" id="A0A816KFL6"/>
<gene>
    <name evidence="1" type="ORF">MBJ925_LOCUS1938</name>
</gene>
<dbReference type="PANTHER" id="PTHR32046">
    <property type="entry name" value="G DOMAIN-CONTAINING PROTEIN"/>
    <property type="match status" value="1"/>
</dbReference>
<dbReference type="Gene3D" id="3.40.50.300">
    <property type="entry name" value="P-loop containing nucleotide triphosphate hydrolases"/>
    <property type="match status" value="1"/>
</dbReference>
<sequence length="568" mass="66176">MSKSLRIPASANHIITGVNKGIDVIIVLQLPSESEFMRKIDEVLQRICSQLKNEQTALELNLDDENILGQITDTVVYSNIPSLMALFTVRDIREKQCKLQKLEKIQQQIIERIQKWIIDLRKGRTSDSKKNQLFQRSEHDDFLKQAASLQENIDILTAKEQFISKLTEQRFEYCNAIELNLTKIGNNFEERVVKFGDYDTSNNEDFEHPGESVTQHCRTYEFHLPDNDGQKLCIIDTPGFDDTRGLDQDDRNMQDILEYISSLTQLDAVFLLKPNSSELHTFILSLQNGIDFSNDEKHDYEMSWSPSVKESNRLIEYIQTTLIEYRLNSEWKSIKRVQVEINHMIYPMLQIRQNILRNNILYEMNITNKSIEMLPKAIHRSASICLSCDFYPILVGKFCVAKNILHEFLKKCLSCSCHVDKHIPINCIINYEYSNAPVRTTQKETIHMPSQFTMAGAEFDYFLVHITHSSKTNPFLSGLERIIDEENKLCESQTSNHLNVKQVKNLIEIQCIYEKRMKDVSSNQQLTDLSNIDKRIATIRKYPMIEKQLEIMKQTQEMMTELYEVSED</sequence>
<comment type="caution">
    <text evidence="1">The sequence shown here is derived from an EMBL/GenBank/DDBJ whole genome shotgun (WGS) entry which is preliminary data.</text>
</comment>
<proteinExistence type="predicted"/>
<dbReference type="Proteomes" id="UP000663824">
    <property type="component" value="Unassembled WGS sequence"/>
</dbReference>
<reference evidence="1" key="1">
    <citation type="submission" date="2021-02" db="EMBL/GenBank/DDBJ databases">
        <authorList>
            <person name="Nowell W R."/>
        </authorList>
    </citation>
    <scope>NUCLEOTIDE SEQUENCE</scope>
</reference>
<accession>A0A816KFL6</accession>
<organism evidence="1 2">
    <name type="scientific">Rotaria magnacalcarata</name>
    <dbReference type="NCBI Taxonomy" id="392030"/>
    <lineage>
        <taxon>Eukaryota</taxon>
        <taxon>Metazoa</taxon>
        <taxon>Spiralia</taxon>
        <taxon>Gnathifera</taxon>
        <taxon>Rotifera</taxon>
        <taxon>Eurotatoria</taxon>
        <taxon>Bdelloidea</taxon>
        <taxon>Philodinida</taxon>
        <taxon>Philodinidae</taxon>
        <taxon>Rotaria</taxon>
    </lineage>
</organism>
<evidence type="ECO:0000313" key="1">
    <source>
        <dbReference type="EMBL" id="CAF1920514.1"/>
    </source>
</evidence>
<name>A0A816KFL6_9BILA</name>
<evidence type="ECO:0000313" key="2">
    <source>
        <dbReference type="Proteomes" id="UP000663824"/>
    </source>
</evidence>
<dbReference type="InterPro" id="IPR027417">
    <property type="entry name" value="P-loop_NTPase"/>
</dbReference>
<dbReference type="PANTHER" id="PTHR32046:SF11">
    <property type="entry name" value="IMMUNE-ASSOCIATED NUCLEOTIDE-BINDING PROTEIN 10-LIKE"/>
    <property type="match status" value="1"/>
</dbReference>